<dbReference type="AlphaFoldDB" id="A0AAD7EJZ4"/>
<dbReference type="EMBL" id="JARIHO010000034">
    <property type="protein sequence ID" value="KAJ7333264.1"/>
    <property type="molecule type" value="Genomic_DNA"/>
</dbReference>
<evidence type="ECO:0000313" key="3">
    <source>
        <dbReference type="Proteomes" id="UP001218218"/>
    </source>
</evidence>
<feature type="compositionally biased region" description="Low complexity" evidence="1">
    <location>
        <begin position="230"/>
        <end position="265"/>
    </location>
</feature>
<evidence type="ECO:0000313" key="2">
    <source>
        <dbReference type="EMBL" id="KAJ7333264.1"/>
    </source>
</evidence>
<name>A0AAD7EJZ4_9AGAR</name>
<evidence type="ECO:0000256" key="1">
    <source>
        <dbReference type="SAM" id="MobiDB-lite"/>
    </source>
</evidence>
<feature type="region of interest" description="Disordered" evidence="1">
    <location>
        <begin position="227"/>
        <end position="267"/>
    </location>
</feature>
<keyword evidence="3" id="KW-1185">Reference proteome</keyword>
<protein>
    <submittedName>
        <fullName evidence="2">Uncharacterized protein</fullName>
    </submittedName>
</protein>
<comment type="caution">
    <text evidence="2">The sequence shown here is derived from an EMBL/GenBank/DDBJ whole genome shotgun (WGS) entry which is preliminary data.</text>
</comment>
<organism evidence="2 3">
    <name type="scientific">Mycena albidolilacea</name>
    <dbReference type="NCBI Taxonomy" id="1033008"/>
    <lineage>
        <taxon>Eukaryota</taxon>
        <taxon>Fungi</taxon>
        <taxon>Dikarya</taxon>
        <taxon>Basidiomycota</taxon>
        <taxon>Agaricomycotina</taxon>
        <taxon>Agaricomycetes</taxon>
        <taxon>Agaricomycetidae</taxon>
        <taxon>Agaricales</taxon>
        <taxon>Marasmiineae</taxon>
        <taxon>Mycenaceae</taxon>
        <taxon>Mycena</taxon>
    </lineage>
</organism>
<reference evidence="2" key="1">
    <citation type="submission" date="2023-03" db="EMBL/GenBank/DDBJ databases">
        <title>Massive genome expansion in bonnet fungi (Mycena s.s.) driven by repeated elements and novel gene families across ecological guilds.</title>
        <authorList>
            <consortium name="Lawrence Berkeley National Laboratory"/>
            <person name="Harder C.B."/>
            <person name="Miyauchi S."/>
            <person name="Viragh M."/>
            <person name="Kuo A."/>
            <person name="Thoen E."/>
            <person name="Andreopoulos B."/>
            <person name="Lu D."/>
            <person name="Skrede I."/>
            <person name="Drula E."/>
            <person name="Henrissat B."/>
            <person name="Morin E."/>
            <person name="Kohler A."/>
            <person name="Barry K."/>
            <person name="LaButti K."/>
            <person name="Morin E."/>
            <person name="Salamov A."/>
            <person name="Lipzen A."/>
            <person name="Mereny Z."/>
            <person name="Hegedus B."/>
            <person name="Baldrian P."/>
            <person name="Stursova M."/>
            <person name="Weitz H."/>
            <person name="Taylor A."/>
            <person name="Grigoriev I.V."/>
            <person name="Nagy L.G."/>
            <person name="Martin F."/>
            <person name="Kauserud H."/>
        </authorList>
    </citation>
    <scope>NUCLEOTIDE SEQUENCE</scope>
    <source>
        <strain evidence="2">CBHHK002</strain>
    </source>
</reference>
<accession>A0AAD7EJZ4</accession>
<proteinExistence type="predicted"/>
<feature type="non-terminal residue" evidence="2">
    <location>
        <position position="1"/>
    </location>
</feature>
<gene>
    <name evidence="2" type="ORF">DFH08DRAFT_880971</name>
</gene>
<sequence length="294" mass="32086">PPAHAHPSVVPVGPSCLAERRVRRASRPSTLPIARTGLLQQHDITRDALADYEVTSRLLDAPRAYDLTPNAVPRPHPLHQAPMHPRDATRQALLFFDVRIALGNPRAQRRSSPGSAPSVFSARACMHRSWDLRHHCRVQCLYIRSPITYTAFLSCTICTSAAHPHARVAPAVAAHHSRLLPDSALSSRRLRLRASPAGPALVPSARQVSRFPSRACHSLPLRSLRRPRHPSALSLRPPTRRAATASSAASASTSYHSAASPSSPHRTLRRSSWYYPAVALATIAGAHAISIDFF</sequence>
<dbReference type="Proteomes" id="UP001218218">
    <property type="component" value="Unassembled WGS sequence"/>
</dbReference>